<gene>
    <name evidence="1" type="ORF">PV383_33085</name>
</gene>
<dbReference type="InterPro" id="IPR052922">
    <property type="entry name" value="Cytidylate_Kinase-2"/>
</dbReference>
<proteinExistence type="predicted"/>
<name>A0ABU4MYT9_9ACTN</name>
<dbReference type="RefSeq" id="WP_045560352.1">
    <property type="nucleotide sequence ID" value="NZ_JABXWF010000028.1"/>
</dbReference>
<evidence type="ECO:0000313" key="2">
    <source>
        <dbReference type="Proteomes" id="UP001282474"/>
    </source>
</evidence>
<dbReference type="PANTHER" id="PTHR37816:SF1">
    <property type="entry name" value="TOXIN"/>
    <property type="match status" value="1"/>
</dbReference>
<dbReference type="PANTHER" id="PTHR37816">
    <property type="entry name" value="YALI0E33011P"/>
    <property type="match status" value="1"/>
</dbReference>
<dbReference type="SUPFAM" id="SSF52540">
    <property type="entry name" value="P-loop containing nucleoside triphosphate hydrolases"/>
    <property type="match status" value="1"/>
</dbReference>
<protein>
    <recommendedName>
        <fullName evidence="3">Topology modulation protein</fullName>
    </recommendedName>
</protein>
<evidence type="ECO:0000313" key="1">
    <source>
        <dbReference type="EMBL" id="MDX3041984.1"/>
    </source>
</evidence>
<dbReference type="InterPro" id="IPR027417">
    <property type="entry name" value="P-loop_NTPase"/>
</dbReference>
<organism evidence="1 2">
    <name type="scientific">Streptomyces caniscabiei</name>
    <dbReference type="NCBI Taxonomy" id="2746961"/>
    <lineage>
        <taxon>Bacteria</taxon>
        <taxon>Bacillati</taxon>
        <taxon>Actinomycetota</taxon>
        <taxon>Actinomycetes</taxon>
        <taxon>Kitasatosporales</taxon>
        <taxon>Streptomycetaceae</taxon>
        <taxon>Streptomyces</taxon>
    </lineage>
</organism>
<dbReference type="EMBL" id="JARAWJ010000032">
    <property type="protein sequence ID" value="MDX3041984.1"/>
    <property type="molecule type" value="Genomic_DNA"/>
</dbReference>
<evidence type="ECO:0008006" key="3">
    <source>
        <dbReference type="Google" id="ProtNLM"/>
    </source>
</evidence>
<sequence>MTDAGLGRRIWITGPPGAGKTTLSHQLRDRLSLPLHELDHLFWQEGWRKTDKREFLAAVSHIAATDCWIVDGQYGSASPLLAEAADTLIWLDIPFPVSFPRVLRRTVHRLVHKETLWNGNRERLPKAVGFLVWAARTHRQSRRRNRALLQRLALRGVRCRRIRTAADLDTLLAGQSGPTNAPHDARQERT</sequence>
<dbReference type="Gene3D" id="3.40.50.300">
    <property type="entry name" value="P-loop containing nucleotide triphosphate hydrolases"/>
    <property type="match status" value="1"/>
</dbReference>
<keyword evidence="2" id="KW-1185">Reference proteome</keyword>
<accession>A0ABU4MYT9</accession>
<reference evidence="1 2" key="1">
    <citation type="journal article" date="2023" name="Microb. Genom.">
        <title>Mesoterricola silvestris gen. nov., sp. nov., Mesoterricola sediminis sp. nov., Geothrix oryzae sp. nov., Geothrix edaphica sp. nov., Geothrix rubra sp. nov., and Geothrix limicola sp. nov., six novel members of Acidobacteriota isolated from soils.</title>
        <authorList>
            <person name="Weisberg A.J."/>
            <person name="Pearce E."/>
            <person name="Kramer C.G."/>
            <person name="Chang J.H."/>
            <person name="Clarke C.R."/>
        </authorList>
    </citation>
    <scope>NUCLEOTIDE SEQUENCE [LARGE SCALE GENOMIC DNA]</scope>
    <source>
        <strain evidence="1 2">NE20-4-1</strain>
    </source>
</reference>
<dbReference type="Proteomes" id="UP001282474">
    <property type="component" value="Unassembled WGS sequence"/>
</dbReference>
<comment type="caution">
    <text evidence="1">The sequence shown here is derived from an EMBL/GenBank/DDBJ whole genome shotgun (WGS) entry which is preliminary data.</text>
</comment>